<evidence type="ECO:0000259" key="2">
    <source>
        <dbReference type="Pfam" id="PF13577"/>
    </source>
</evidence>
<reference evidence="3" key="2">
    <citation type="submission" date="2020-09" db="EMBL/GenBank/DDBJ databases">
        <authorList>
            <person name="Sun Q."/>
            <person name="Zhou Y."/>
        </authorList>
    </citation>
    <scope>NUCLEOTIDE SEQUENCE</scope>
    <source>
        <strain evidence="3">CGMCC 1.15152</strain>
    </source>
</reference>
<protein>
    <recommendedName>
        <fullName evidence="2">SnoaL-like domain-containing protein</fullName>
    </recommendedName>
</protein>
<dbReference type="RefSeq" id="WP_188710672.1">
    <property type="nucleotide sequence ID" value="NZ_BMHO01000001.1"/>
</dbReference>
<organism evidence="3 4">
    <name type="scientific">Microbacterium faecale</name>
    <dbReference type="NCBI Taxonomy" id="1804630"/>
    <lineage>
        <taxon>Bacteria</taxon>
        <taxon>Bacillati</taxon>
        <taxon>Actinomycetota</taxon>
        <taxon>Actinomycetes</taxon>
        <taxon>Micrococcales</taxon>
        <taxon>Microbacteriaceae</taxon>
        <taxon>Microbacterium</taxon>
    </lineage>
</organism>
<evidence type="ECO:0000313" key="4">
    <source>
        <dbReference type="Proteomes" id="UP000633205"/>
    </source>
</evidence>
<dbReference type="InterPro" id="IPR032710">
    <property type="entry name" value="NTF2-like_dom_sf"/>
</dbReference>
<feature type="domain" description="SnoaL-like" evidence="2">
    <location>
        <begin position="11"/>
        <end position="137"/>
    </location>
</feature>
<gene>
    <name evidence="3" type="ORF">GCM10010915_04250</name>
</gene>
<feature type="domain" description="SnoaL-like" evidence="2">
    <location>
        <begin position="387"/>
        <end position="520"/>
    </location>
</feature>
<evidence type="ECO:0000313" key="3">
    <source>
        <dbReference type="EMBL" id="GGD27344.1"/>
    </source>
</evidence>
<keyword evidence="4" id="KW-1185">Reference proteome</keyword>
<dbReference type="SUPFAM" id="SSF54427">
    <property type="entry name" value="NTF2-like"/>
    <property type="match status" value="3"/>
</dbReference>
<feature type="domain" description="SnoaL-like" evidence="2">
    <location>
        <begin position="196"/>
        <end position="324"/>
    </location>
</feature>
<proteinExistence type="predicted"/>
<dbReference type="InterPro" id="IPR037401">
    <property type="entry name" value="SnoaL-like"/>
</dbReference>
<reference evidence="3" key="1">
    <citation type="journal article" date="2014" name="Int. J. Syst. Evol. Microbiol.">
        <title>Complete genome sequence of Corynebacterium casei LMG S-19264T (=DSM 44701T), isolated from a smear-ripened cheese.</title>
        <authorList>
            <consortium name="US DOE Joint Genome Institute (JGI-PGF)"/>
            <person name="Walter F."/>
            <person name="Albersmeier A."/>
            <person name="Kalinowski J."/>
            <person name="Ruckert C."/>
        </authorList>
    </citation>
    <scope>NUCLEOTIDE SEQUENCE</scope>
    <source>
        <strain evidence="3">CGMCC 1.15152</strain>
    </source>
</reference>
<dbReference type="AlphaFoldDB" id="A0A916Y2C8"/>
<dbReference type="Gene3D" id="3.10.450.50">
    <property type="match status" value="3"/>
</dbReference>
<comment type="caution">
    <text evidence="3">The sequence shown here is derived from an EMBL/GenBank/DDBJ whole genome shotgun (WGS) entry which is preliminary data.</text>
</comment>
<dbReference type="Pfam" id="PF13577">
    <property type="entry name" value="SnoaL_4"/>
    <property type="match status" value="3"/>
</dbReference>
<feature type="region of interest" description="Disordered" evidence="1">
    <location>
        <begin position="621"/>
        <end position="643"/>
    </location>
</feature>
<name>A0A916Y2C8_9MICO</name>
<dbReference type="Proteomes" id="UP000633205">
    <property type="component" value="Unassembled WGS sequence"/>
</dbReference>
<evidence type="ECO:0000256" key="1">
    <source>
        <dbReference type="SAM" id="MobiDB-lite"/>
    </source>
</evidence>
<sequence length="643" mass="71391">MINELARDVERVESLREAKDVQRAYTHLAQYGLWAEMAALFTADATVESRGRTISGRDEIAAWLQNTVEGASLPGALYTEVIEQPLSNLSTDGRRAQTRWNAIRFMSDGVRSARIEGGVYENDYRLDEGQWRICAMRFHAIYEGDYATGWTNVDGAPVPIVPPHFTLDEAGTPLPAPAGTAPPTAATAPQLAARIQRLNDEDAVRNLQHSFGYYVDRRMWSDVVDLFTADAVFLVDGEPAEVGLAGVRRALERMGPEGLEDGQLNDRPLFDLIVEVAPDGREAVARGLEIGMLGDANTGTGAWSFAAFRNRFVKDGALWKLTEVHVAPLLEADYQRGFAHSGHAAAERTAPPAFIDIRGRAARATPDPAHHGSPPDLADLSRRLRRSAAYEGAENVSSAYGFYIDDFQWREMAGIFAVEGNKQNPFAGYFIGRDRIHGAVDAFYGGARTFDALRERISFHWRIQPVILVSHDARSATIRTRLLQPRTAMDVTPDFTGFFGGMYPNDQAVLEDGTWRLWSLTIDEHYFDSPTWHGGWASAQKRPRDAPNPPPSRLVDIYPPDILLTELGERMEGFRGGPGRTRVWPELLTMWFHYRNPVSGRTPEHFWPDCVPSGKRPATRMTAHGYELPPAGPSADGIALDEH</sequence>
<accession>A0A916Y2C8</accession>
<dbReference type="EMBL" id="BMHO01000001">
    <property type="protein sequence ID" value="GGD27344.1"/>
    <property type="molecule type" value="Genomic_DNA"/>
</dbReference>